<feature type="compositionally biased region" description="Basic and acidic residues" evidence="2">
    <location>
        <begin position="38"/>
        <end position="69"/>
    </location>
</feature>
<reference evidence="3 4" key="2">
    <citation type="submission" date="2024-10" db="EMBL/GenBank/DDBJ databases">
        <authorList>
            <person name="Ryan C."/>
        </authorList>
    </citation>
    <scope>NUCLEOTIDE SEQUENCE [LARGE SCALE GENOMIC DNA]</scope>
</reference>
<dbReference type="Pfam" id="PF03760">
    <property type="entry name" value="LEA_1"/>
    <property type="match status" value="1"/>
</dbReference>
<evidence type="ECO:0000256" key="2">
    <source>
        <dbReference type="SAM" id="MobiDB-lite"/>
    </source>
</evidence>
<dbReference type="InterPro" id="IPR005513">
    <property type="entry name" value="LEA_1"/>
</dbReference>
<proteinExistence type="inferred from homology"/>
<reference evidence="4" key="1">
    <citation type="submission" date="2024-06" db="EMBL/GenBank/DDBJ databases">
        <authorList>
            <person name="Ryan C."/>
        </authorList>
    </citation>
    <scope>NUCLEOTIDE SEQUENCE [LARGE SCALE GENOMIC DNA]</scope>
</reference>
<dbReference type="EMBL" id="OZ075141">
    <property type="protein sequence ID" value="CAL5030338.1"/>
    <property type="molecule type" value="Genomic_DNA"/>
</dbReference>
<accession>A0ABC9D2C8</accession>
<gene>
    <name evidence="3" type="ORF">URODEC1_LOCUS80913</name>
</gene>
<dbReference type="Proteomes" id="UP001497457">
    <property type="component" value="Chromosome 31b"/>
</dbReference>
<organism evidence="3 4">
    <name type="scientific">Urochloa decumbens</name>
    <dbReference type="NCBI Taxonomy" id="240449"/>
    <lineage>
        <taxon>Eukaryota</taxon>
        <taxon>Viridiplantae</taxon>
        <taxon>Streptophyta</taxon>
        <taxon>Embryophyta</taxon>
        <taxon>Tracheophyta</taxon>
        <taxon>Spermatophyta</taxon>
        <taxon>Magnoliopsida</taxon>
        <taxon>Liliopsida</taxon>
        <taxon>Poales</taxon>
        <taxon>Poaceae</taxon>
        <taxon>PACMAD clade</taxon>
        <taxon>Panicoideae</taxon>
        <taxon>Panicodae</taxon>
        <taxon>Paniceae</taxon>
        <taxon>Melinidinae</taxon>
        <taxon>Urochloa</taxon>
    </lineage>
</organism>
<dbReference type="PANTHER" id="PTHR33493:SF7">
    <property type="entry name" value="OS04G0589800 PROTEIN"/>
    <property type="match status" value="1"/>
</dbReference>
<feature type="compositionally biased region" description="Basic and acidic residues" evidence="2">
    <location>
        <begin position="7"/>
        <end position="23"/>
    </location>
</feature>
<feature type="compositionally biased region" description="Low complexity" evidence="2">
    <location>
        <begin position="92"/>
        <end position="104"/>
    </location>
</feature>
<evidence type="ECO:0000256" key="1">
    <source>
        <dbReference type="ARBA" id="ARBA00010975"/>
    </source>
</evidence>
<dbReference type="PANTHER" id="PTHR33493">
    <property type="entry name" value="LATE EMBRYOGENESIS ABUNDANT PROTEIN 6-RELATED"/>
    <property type="match status" value="1"/>
</dbReference>
<evidence type="ECO:0000313" key="4">
    <source>
        <dbReference type="Proteomes" id="UP001497457"/>
    </source>
</evidence>
<feature type="compositionally biased region" description="Low complexity" evidence="2">
    <location>
        <begin position="70"/>
        <end position="85"/>
    </location>
</feature>
<evidence type="ECO:0000313" key="3">
    <source>
        <dbReference type="EMBL" id="CAL5030338.1"/>
    </source>
</evidence>
<feature type="region of interest" description="Disordered" evidence="2">
    <location>
        <begin position="1"/>
        <end position="119"/>
    </location>
</feature>
<name>A0ABC9D2C8_9POAL</name>
<comment type="similarity">
    <text evidence="1">Belongs to the LEA type 1 family.</text>
</comment>
<sequence>MQTAKVKAKDMVSSAKEKVKEGSAKMQGKTGEATAATHGDKEMAKEAARAKKDQATADKHREKAEHRADATTGHHGTTGVPLTGPHGHGHHTATTGGAAAVDPAYPSAGTTDPASGKYL</sequence>
<dbReference type="AlphaFoldDB" id="A0ABC9D2C8"/>
<protein>
    <submittedName>
        <fullName evidence="3">Uncharacterized protein</fullName>
    </submittedName>
</protein>
<keyword evidence="4" id="KW-1185">Reference proteome</keyword>